<dbReference type="EMBL" id="BJYU01000035">
    <property type="protein sequence ID" value="GEO15090.1"/>
    <property type="molecule type" value="Genomic_DNA"/>
</dbReference>
<evidence type="ECO:0000256" key="1">
    <source>
        <dbReference type="SAM" id="MobiDB-lite"/>
    </source>
</evidence>
<dbReference type="InterPro" id="IPR053714">
    <property type="entry name" value="Iso_Racemase_Enz_sf"/>
</dbReference>
<dbReference type="Pfam" id="PF17645">
    <property type="entry name" value="Amdase"/>
    <property type="match status" value="1"/>
</dbReference>
<organism evidence="2 3">
    <name type="scientific">Microvirga aerophila</name>
    <dbReference type="NCBI Taxonomy" id="670291"/>
    <lineage>
        <taxon>Bacteria</taxon>
        <taxon>Pseudomonadati</taxon>
        <taxon>Pseudomonadota</taxon>
        <taxon>Alphaproteobacteria</taxon>
        <taxon>Hyphomicrobiales</taxon>
        <taxon>Methylobacteriaceae</taxon>
        <taxon>Microvirga</taxon>
    </lineage>
</organism>
<evidence type="ECO:0000313" key="2">
    <source>
        <dbReference type="EMBL" id="GEO15090.1"/>
    </source>
</evidence>
<comment type="caution">
    <text evidence="2">The sequence shown here is derived from an EMBL/GenBank/DDBJ whole genome shotgun (WGS) entry which is preliminary data.</text>
</comment>
<reference evidence="2 3" key="1">
    <citation type="submission" date="2019-07" db="EMBL/GenBank/DDBJ databases">
        <title>Whole genome shotgun sequence of Microvirga aerophila NBRC 106136.</title>
        <authorList>
            <person name="Hosoyama A."/>
            <person name="Uohara A."/>
            <person name="Ohji S."/>
            <person name="Ichikawa N."/>
        </authorList>
    </citation>
    <scope>NUCLEOTIDE SEQUENCE [LARGE SCALE GENOMIC DNA]</scope>
    <source>
        <strain evidence="2 3">NBRC 106136</strain>
    </source>
</reference>
<evidence type="ECO:0000313" key="3">
    <source>
        <dbReference type="Proteomes" id="UP000321085"/>
    </source>
</evidence>
<sequence length="299" mass="32614">MRDEKPRTSTSWDKSSGRDQEATITATLTSVRSRPVEIAFDRGRHWRAKIGFVVLAMEQTVEDDVFRLTPDGVGVHFSRVPMNNEATVDTLATMAPDIAQAASLIRPETGVDVLCYTCNSGTMVIGEAGVIRSLRAARQQVKLTTVMTGVVRALRTLGARRIAVATPYLDEVNTIVRDFLEDHGFHVVEIQGMNIRNNSEIDAVDPHFIRAYARSVDRPEAEAVFICCGALRALDVVADLEGDLGKPVVVSNQAMMWDCLRVAGVGDQISGFGRLFELGVTEHHHAVGALAQSSAATWP</sequence>
<dbReference type="PANTHER" id="PTHR40267:SF1">
    <property type="entry name" value="BLR3294 PROTEIN"/>
    <property type="match status" value="1"/>
</dbReference>
<keyword evidence="3" id="KW-1185">Reference proteome</keyword>
<dbReference type="Gene3D" id="3.40.50.12500">
    <property type="match status" value="1"/>
</dbReference>
<feature type="region of interest" description="Disordered" evidence="1">
    <location>
        <begin position="1"/>
        <end position="21"/>
    </location>
</feature>
<name>A0A512BSY0_9HYPH</name>
<accession>A0A512BSY0</accession>
<dbReference type="PANTHER" id="PTHR40267">
    <property type="entry name" value="BLR3294 PROTEIN"/>
    <property type="match status" value="1"/>
</dbReference>
<dbReference type="AlphaFoldDB" id="A0A512BSY0"/>
<dbReference type="InterPro" id="IPR026286">
    <property type="entry name" value="MaiA/AMDase"/>
</dbReference>
<gene>
    <name evidence="2" type="ORF">MAE02_27860</name>
</gene>
<protein>
    <submittedName>
        <fullName evidence="2">Decarboxylase</fullName>
    </submittedName>
</protein>
<proteinExistence type="predicted"/>
<dbReference type="Proteomes" id="UP000321085">
    <property type="component" value="Unassembled WGS sequence"/>
</dbReference>